<accession>X1AKP3</accession>
<name>X1AKP3_9ZZZZ</name>
<dbReference type="AlphaFoldDB" id="X1AKP3"/>
<gene>
    <name evidence="1" type="ORF">S01H4_24097</name>
</gene>
<feature type="non-terminal residue" evidence="1">
    <location>
        <position position="66"/>
    </location>
</feature>
<evidence type="ECO:0000313" key="1">
    <source>
        <dbReference type="EMBL" id="GAG83004.1"/>
    </source>
</evidence>
<organism evidence="1">
    <name type="scientific">marine sediment metagenome</name>
    <dbReference type="NCBI Taxonomy" id="412755"/>
    <lineage>
        <taxon>unclassified sequences</taxon>
        <taxon>metagenomes</taxon>
        <taxon>ecological metagenomes</taxon>
    </lineage>
</organism>
<proteinExistence type="predicted"/>
<dbReference type="EMBL" id="BART01011279">
    <property type="protein sequence ID" value="GAG83004.1"/>
    <property type="molecule type" value="Genomic_DNA"/>
</dbReference>
<sequence>MNISKKIVLEKPLIHTTFTRLVPDTVLSDKVDIVNIQTDYFIERGIKKIQARRIAEWMLHNTERLA</sequence>
<protein>
    <submittedName>
        <fullName evidence="1">Uncharacterized protein</fullName>
    </submittedName>
</protein>
<comment type="caution">
    <text evidence="1">The sequence shown here is derived from an EMBL/GenBank/DDBJ whole genome shotgun (WGS) entry which is preliminary data.</text>
</comment>
<reference evidence="1" key="1">
    <citation type="journal article" date="2014" name="Front. Microbiol.">
        <title>High frequency of phylogenetically diverse reductive dehalogenase-homologous genes in deep subseafloor sedimentary metagenomes.</title>
        <authorList>
            <person name="Kawai M."/>
            <person name="Futagami T."/>
            <person name="Toyoda A."/>
            <person name="Takaki Y."/>
            <person name="Nishi S."/>
            <person name="Hori S."/>
            <person name="Arai W."/>
            <person name="Tsubouchi T."/>
            <person name="Morono Y."/>
            <person name="Uchiyama I."/>
            <person name="Ito T."/>
            <person name="Fujiyama A."/>
            <person name="Inagaki F."/>
            <person name="Takami H."/>
        </authorList>
    </citation>
    <scope>NUCLEOTIDE SEQUENCE</scope>
    <source>
        <strain evidence="1">Expedition CK06-06</strain>
    </source>
</reference>